<sequence>MLGQVSFDTFLISSSVWQFTLILQVVWVILLNLLYMNVIIAIISDEIEKCMKIASTLWIFPFACEVLRYESMLKENWLRKKIKRENSSRKKIKSENWLQKWLHKTIKCCTCCMPGSRGRAEEEDSIETDDRVIEKSESEKRRDYYKKLFDNVDNFECNAVARCKDYTKKIQVIMNSKRRKR</sequence>
<dbReference type="Proteomes" id="UP000011087">
    <property type="component" value="Unassembled WGS sequence"/>
</dbReference>
<keyword evidence="4" id="KW-1185">Reference proteome</keyword>
<reference evidence="4" key="2">
    <citation type="submission" date="2012-11" db="EMBL/GenBank/DDBJ databases">
        <authorList>
            <person name="Kuo A."/>
            <person name="Curtis B.A."/>
            <person name="Tanifuji G."/>
            <person name="Burki F."/>
            <person name="Gruber A."/>
            <person name="Irimia M."/>
            <person name="Maruyama S."/>
            <person name="Arias M.C."/>
            <person name="Ball S.G."/>
            <person name="Gile G.H."/>
            <person name="Hirakawa Y."/>
            <person name="Hopkins J.F."/>
            <person name="Rensing S.A."/>
            <person name="Schmutz J."/>
            <person name="Symeonidi A."/>
            <person name="Elias M."/>
            <person name="Eveleigh R.J."/>
            <person name="Herman E.K."/>
            <person name="Klute M.J."/>
            <person name="Nakayama T."/>
            <person name="Obornik M."/>
            <person name="Reyes-Prieto A."/>
            <person name="Armbrust E.V."/>
            <person name="Aves S.J."/>
            <person name="Beiko R.G."/>
            <person name="Coutinho P."/>
            <person name="Dacks J.B."/>
            <person name="Durnford D.G."/>
            <person name="Fast N.M."/>
            <person name="Green B.R."/>
            <person name="Grisdale C."/>
            <person name="Hempe F."/>
            <person name="Henrissat B."/>
            <person name="Hoppner M.P."/>
            <person name="Ishida K.-I."/>
            <person name="Kim E."/>
            <person name="Koreny L."/>
            <person name="Kroth P.G."/>
            <person name="Liu Y."/>
            <person name="Malik S.-B."/>
            <person name="Maier U.G."/>
            <person name="McRose D."/>
            <person name="Mock T."/>
            <person name="Neilson J.A."/>
            <person name="Onodera N.T."/>
            <person name="Poole A.M."/>
            <person name="Pritham E.J."/>
            <person name="Richards T.A."/>
            <person name="Rocap G."/>
            <person name="Roy S.W."/>
            <person name="Sarai C."/>
            <person name="Schaack S."/>
            <person name="Shirato S."/>
            <person name="Slamovits C.H."/>
            <person name="Spencer D.F."/>
            <person name="Suzuki S."/>
            <person name="Worden A.Z."/>
            <person name="Zauner S."/>
            <person name="Barry K."/>
            <person name="Bell C."/>
            <person name="Bharti A.K."/>
            <person name="Crow J.A."/>
            <person name="Grimwood J."/>
            <person name="Kramer R."/>
            <person name="Lindquist E."/>
            <person name="Lucas S."/>
            <person name="Salamov A."/>
            <person name="McFadden G.I."/>
            <person name="Lane C.E."/>
            <person name="Keeling P.J."/>
            <person name="Gray M.W."/>
            <person name="Grigoriev I.V."/>
            <person name="Archibald J.M."/>
        </authorList>
    </citation>
    <scope>NUCLEOTIDE SEQUENCE</scope>
    <source>
        <strain evidence="4">CCMP2712</strain>
    </source>
</reference>
<evidence type="ECO:0000256" key="1">
    <source>
        <dbReference type="SAM" id="Phobius"/>
    </source>
</evidence>
<protein>
    <submittedName>
        <fullName evidence="2 3">Uncharacterized protein</fullName>
    </submittedName>
</protein>
<proteinExistence type="predicted"/>
<evidence type="ECO:0000313" key="2">
    <source>
        <dbReference type="EMBL" id="EKX49099.1"/>
    </source>
</evidence>
<evidence type="ECO:0000313" key="3">
    <source>
        <dbReference type="EnsemblProtists" id="EKX49099"/>
    </source>
</evidence>
<keyword evidence="1" id="KW-0472">Membrane</keyword>
<reference evidence="3" key="3">
    <citation type="submission" date="2015-06" db="UniProtKB">
        <authorList>
            <consortium name="EnsemblProtists"/>
        </authorList>
    </citation>
    <scope>IDENTIFICATION</scope>
</reference>
<dbReference type="HOGENOM" id="CLU_1491766_0_0_1"/>
<reference evidence="2 4" key="1">
    <citation type="journal article" date="2012" name="Nature">
        <title>Algal genomes reveal evolutionary mosaicism and the fate of nucleomorphs.</title>
        <authorList>
            <consortium name="DOE Joint Genome Institute"/>
            <person name="Curtis B.A."/>
            <person name="Tanifuji G."/>
            <person name="Burki F."/>
            <person name="Gruber A."/>
            <person name="Irimia M."/>
            <person name="Maruyama S."/>
            <person name="Arias M.C."/>
            <person name="Ball S.G."/>
            <person name="Gile G.H."/>
            <person name="Hirakawa Y."/>
            <person name="Hopkins J.F."/>
            <person name="Kuo A."/>
            <person name="Rensing S.A."/>
            <person name="Schmutz J."/>
            <person name="Symeonidi A."/>
            <person name="Elias M."/>
            <person name="Eveleigh R.J."/>
            <person name="Herman E.K."/>
            <person name="Klute M.J."/>
            <person name="Nakayama T."/>
            <person name="Obornik M."/>
            <person name="Reyes-Prieto A."/>
            <person name="Armbrust E.V."/>
            <person name="Aves S.J."/>
            <person name="Beiko R.G."/>
            <person name="Coutinho P."/>
            <person name="Dacks J.B."/>
            <person name="Durnford D.G."/>
            <person name="Fast N.M."/>
            <person name="Green B.R."/>
            <person name="Grisdale C.J."/>
            <person name="Hempel F."/>
            <person name="Henrissat B."/>
            <person name="Hoppner M.P."/>
            <person name="Ishida K."/>
            <person name="Kim E."/>
            <person name="Koreny L."/>
            <person name="Kroth P.G."/>
            <person name="Liu Y."/>
            <person name="Malik S.B."/>
            <person name="Maier U.G."/>
            <person name="McRose D."/>
            <person name="Mock T."/>
            <person name="Neilson J.A."/>
            <person name="Onodera N.T."/>
            <person name="Poole A.M."/>
            <person name="Pritham E.J."/>
            <person name="Richards T.A."/>
            <person name="Rocap G."/>
            <person name="Roy S.W."/>
            <person name="Sarai C."/>
            <person name="Schaack S."/>
            <person name="Shirato S."/>
            <person name="Slamovits C.H."/>
            <person name="Spencer D.F."/>
            <person name="Suzuki S."/>
            <person name="Worden A.Z."/>
            <person name="Zauner S."/>
            <person name="Barry K."/>
            <person name="Bell C."/>
            <person name="Bharti A.K."/>
            <person name="Crow J.A."/>
            <person name="Grimwood J."/>
            <person name="Kramer R."/>
            <person name="Lindquist E."/>
            <person name="Lucas S."/>
            <person name="Salamov A."/>
            <person name="McFadden G.I."/>
            <person name="Lane C.E."/>
            <person name="Keeling P.J."/>
            <person name="Gray M.W."/>
            <person name="Grigoriev I.V."/>
            <person name="Archibald J.M."/>
        </authorList>
    </citation>
    <scope>NUCLEOTIDE SEQUENCE</scope>
    <source>
        <strain evidence="2 4">CCMP2712</strain>
    </source>
</reference>
<keyword evidence="1" id="KW-1133">Transmembrane helix</keyword>
<keyword evidence="1" id="KW-0812">Transmembrane</keyword>
<accession>L1JLN9</accession>
<name>L1JLN9_GUITC</name>
<gene>
    <name evidence="2" type="ORF">GUITHDRAFT_151620</name>
</gene>
<dbReference type="RefSeq" id="XP_005836079.1">
    <property type="nucleotide sequence ID" value="XM_005836022.1"/>
</dbReference>
<dbReference type="GeneID" id="17305650"/>
<feature type="transmembrane region" description="Helical" evidence="1">
    <location>
        <begin position="20"/>
        <end position="43"/>
    </location>
</feature>
<evidence type="ECO:0000313" key="4">
    <source>
        <dbReference type="Proteomes" id="UP000011087"/>
    </source>
</evidence>
<dbReference type="EMBL" id="JH992983">
    <property type="protein sequence ID" value="EKX49099.1"/>
    <property type="molecule type" value="Genomic_DNA"/>
</dbReference>
<dbReference type="PaxDb" id="55529-EKX49099"/>
<dbReference type="AlphaFoldDB" id="L1JLN9"/>
<dbReference type="KEGG" id="gtt:GUITHDRAFT_151620"/>
<organism evidence="2">
    <name type="scientific">Guillardia theta (strain CCMP2712)</name>
    <name type="common">Cryptophyte</name>
    <dbReference type="NCBI Taxonomy" id="905079"/>
    <lineage>
        <taxon>Eukaryota</taxon>
        <taxon>Cryptophyceae</taxon>
        <taxon>Pyrenomonadales</taxon>
        <taxon>Geminigeraceae</taxon>
        <taxon>Guillardia</taxon>
    </lineage>
</organism>
<dbReference type="EnsemblProtists" id="EKX49099">
    <property type="protein sequence ID" value="EKX49099"/>
    <property type="gene ID" value="GUITHDRAFT_151620"/>
</dbReference>